<dbReference type="GO" id="GO:0061462">
    <property type="term" value="P:protein localization to lysosome"/>
    <property type="evidence" value="ECO:0007669"/>
    <property type="project" value="TreeGrafter"/>
</dbReference>
<dbReference type="AlphaFoldDB" id="A0A024UAP8"/>
<gene>
    <name evidence="1" type="ORF">H310_06148</name>
</gene>
<dbReference type="PANTHER" id="PTHR31581:SF1">
    <property type="entry name" value="KICSTOR SUBUNIT 2"/>
    <property type="match status" value="1"/>
</dbReference>
<dbReference type="RefSeq" id="XP_008869318.1">
    <property type="nucleotide sequence ID" value="XM_008871096.1"/>
</dbReference>
<dbReference type="InterPro" id="IPR018544">
    <property type="entry name" value="KICS_2"/>
</dbReference>
<name>A0A024UAP8_9STRA</name>
<dbReference type="SUPFAM" id="SSF160651">
    <property type="entry name" value="FLJ32549 C-terminal domain-like"/>
    <property type="match status" value="1"/>
</dbReference>
<dbReference type="GO" id="GO:0042149">
    <property type="term" value="P:cellular response to glucose starvation"/>
    <property type="evidence" value="ECO:0007669"/>
    <property type="project" value="TreeGrafter"/>
</dbReference>
<dbReference type="SUPFAM" id="SSF158548">
    <property type="entry name" value="FLJ32549 domain-like"/>
    <property type="match status" value="1"/>
</dbReference>
<dbReference type="PANTHER" id="PTHR31581">
    <property type="entry name" value="KICSTOR COMPLEX PROTEIN C12ORF66"/>
    <property type="match status" value="1"/>
</dbReference>
<dbReference type="Pfam" id="PF09404">
    <property type="entry name" value="C12orf66_like"/>
    <property type="match status" value="1"/>
</dbReference>
<dbReference type="GeneID" id="20083198"/>
<dbReference type="eggNOG" id="ENOG502RSG4">
    <property type="taxonomic scope" value="Eukaryota"/>
</dbReference>
<dbReference type="Gene3D" id="1.10.3450.30">
    <property type="match status" value="1"/>
</dbReference>
<dbReference type="GO" id="GO:1904262">
    <property type="term" value="P:negative regulation of TORC1 signaling"/>
    <property type="evidence" value="ECO:0007669"/>
    <property type="project" value="TreeGrafter"/>
</dbReference>
<sequence length="602" mass="68477">MSGRRTLHSKLCASLLERLPSFMDAMNEFQYMHAKEVIPAELADVPEWKHLAKVFHFWADCDSTYHKMAFIGANNKLAGTILHQLYQHLKRHIVQCLNLLYTNPSTRTSSEGVEDRFGRIRTPKSGQSLKDIVPVDPTLLSRMQDIQIFFEQCSVLFSQREAMVALYVGLTGEPDFVHFLVDYYEIRDEVAHVMEELGSLNHPLIETLRDFALLESKALLAAIESEIALSDFEYIKSITMLHRLKSCMETWSDGLHAIEEDVVVVGKLNLVAENPTGTSPRESSFTFDKPSKRQLKKKQLAESSSVAITTSAHSLSKSSSQLSIDVTSTNIVPEDNTIVLANFCWARKLQQSLVRKFTTYYYKWLRVYDIQSASIAPSIAQKSQLRPPILDILEPFFSRNCTGCLSRFRIEVEWTCIVKEQDVAHMTIVINTNSLPNNGAAFHMNGYLCPAHIEKPDPSFNVMQHIRAANKTYFGQVSRYDEDIDGEFTAPWGVGTWPAVFSFPKAELSSLLIQKHWPNVIMLLTNLPRWDILDKHGSKQTKPITIHHEKQMNTTYAVARIDPNVYLTFLCEKRKQSVTEKAITDAMTAMLHTLQHGSVFQK</sequence>
<proteinExistence type="predicted"/>
<evidence type="ECO:0000313" key="1">
    <source>
        <dbReference type="EMBL" id="ETW02713.1"/>
    </source>
</evidence>
<dbReference type="InterPro" id="IPR038060">
    <property type="entry name" value="C12orf66-like_central_sf"/>
</dbReference>
<protein>
    <submittedName>
        <fullName evidence="1">Uncharacterized protein</fullName>
    </submittedName>
</protein>
<dbReference type="VEuPathDB" id="FungiDB:H310_06148"/>
<dbReference type="Gene3D" id="3.30.450.240">
    <property type="match status" value="1"/>
</dbReference>
<dbReference type="OrthoDB" id="18134at2759"/>
<dbReference type="EMBL" id="KI913961">
    <property type="protein sequence ID" value="ETW02713.1"/>
    <property type="molecule type" value="Genomic_DNA"/>
</dbReference>
<organism evidence="1">
    <name type="scientific">Aphanomyces invadans</name>
    <dbReference type="NCBI Taxonomy" id="157072"/>
    <lineage>
        <taxon>Eukaryota</taxon>
        <taxon>Sar</taxon>
        <taxon>Stramenopiles</taxon>
        <taxon>Oomycota</taxon>
        <taxon>Saprolegniomycetes</taxon>
        <taxon>Saprolegniales</taxon>
        <taxon>Verrucalvaceae</taxon>
        <taxon>Aphanomyces</taxon>
    </lineage>
</organism>
<accession>A0A024UAP8</accession>
<reference evidence="1" key="1">
    <citation type="submission" date="2013-12" db="EMBL/GenBank/DDBJ databases">
        <title>The Genome Sequence of Aphanomyces invadans NJM9701.</title>
        <authorList>
            <consortium name="The Broad Institute Genomics Platform"/>
            <person name="Russ C."/>
            <person name="Tyler B."/>
            <person name="van West P."/>
            <person name="Dieguez-Uribeondo J."/>
            <person name="Young S.K."/>
            <person name="Zeng Q."/>
            <person name="Gargeya S."/>
            <person name="Fitzgerald M."/>
            <person name="Abouelleil A."/>
            <person name="Alvarado L."/>
            <person name="Chapman S.B."/>
            <person name="Gainer-Dewar J."/>
            <person name="Goldberg J."/>
            <person name="Griggs A."/>
            <person name="Gujja S."/>
            <person name="Hansen M."/>
            <person name="Howarth C."/>
            <person name="Imamovic A."/>
            <person name="Ireland A."/>
            <person name="Larimer J."/>
            <person name="McCowan C."/>
            <person name="Murphy C."/>
            <person name="Pearson M."/>
            <person name="Poon T.W."/>
            <person name="Priest M."/>
            <person name="Roberts A."/>
            <person name="Saif S."/>
            <person name="Shea T."/>
            <person name="Sykes S."/>
            <person name="Wortman J."/>
            <person name="Nusbaum C."/>
            <person name="Birren B."/>
        </authorList>
    </citation>
    <scope>NUCLEOTIDE SEQUENCE [LARGE SCALE GENOMIC DNA]</scope>
    <source>
        <strain evidence="1">NJM9701</strain>
    </source>
</reference>
<dbReference type="GO" id="GO:0034198">
    <property type="term" value="P:cellular response to amino acid starvation"/>
    <property type="evidence" value="ECO:0007669"/>
    <property type="project" value="TreeGrafter"/>
</dbReference>